<dbReference type="Pfam" id="PF13469">
    <property type="entry name" value="Sulfotransfer_3"/>
    <property type="match status" value="1"/>
</dbReference>
<evidence type="ECO:0000256" key="7">
    <source>
        <dbReference type="SAM" id="SignalP"/>
    </source>
</evidence>
<accession>A0ABN7T2W7</accession>
<feature type="signal peptide" evidence="7">
    <location>
        <begin position="1"/>
        <end position="22"/>
    </location>
</feature>
<dbReference type="Proteomes" id="UP001158576">
    <property type="component" value="Chromosome 2"/>
</dbReference>
<keyword evidence="7" id="KW-0732">Signal</keyword>
<evidence type="ECO:0000313" key="8">
    <source>
        <dbReference type="EMBL" id="CAG5109975.1"/>
    </source>
</evidence>
<evidence type="ECO:0000256" key="2">
    <source>
        <dbReference type="ARBA" id="ARBA00009988"/>
    </source>
</evidence>
<evidence type="ECO:0000313" key="9">
    <source>
        <dbReference type="Proteomes" id="UP001158576"/>
    </source>
</evidence>
<proteinExistence type="inferred from homology"/>
<evidence type="ECO:0000256" key="4">
    <source>
        <dbReference type="ARBA" id="ARBA00022679"/>
    </source>
</evidence>
<dbReference type="EC" id="2.8.2.20" evidence="3 6"/>
<comment type="function">
    <text evidence="1 6">Catalyzes the O-sulfation of tyrosine residues within acidic motifs of polypeptides, using 3'-phosphoadenylyl sulfate (PAPS) as cosubstrate.</text>
</comment>
<evidence type="ECO:0000256" key="5">
    <source>
        <dbReference type="ARBA" id="ARBA00048460"/>
    </source>
</evidence>
<dbReference type="SUPFAM" id="SSF52540">
    <property type="entry name" value="P-loop containing nucleoside triphosphate hydrolases"/>
    <property type="match status" value="1"/>
</dbReference>
<protein>
    <recommendedName>
        <fullName evidence="3 6">Protein-tyrosine sulfotransferase</fullName>
        <ecNumber evidence="3 6">2.8.2.20</ecNumber>
    </recommendedName>
</protein>
<evidence type="ECO:0000256" key="3">
    <source>
        <dbReference type="ARBA" id="ARBA00013262"/>
    </source>
</evidence>
<dbReference type="InterPro" id="IPR026634">
    <property type="entry name" value="TPST-like"/>
</dbReference>
<name>A0ABN7T2W7_OIKDI</name>
<dbReference type="Gene3D" id="3.40.50.300">
    <property type="entry name" value="P-loop containing nucleotide triphosphate hydrolases"/>
    <property type="match status" value="1"/>
</dbReference>
<comment type="similarity">
    <text evidence="2 6">Belongs to the protein sulfotransferase family.</text>
</comment>
<dbReference type="EMBL" id="OU015567">
    <property type="protein sequence ID" value="CAG5109975.1"/>
    <property type="molecule type" value="Genomic_DNA"/>
</dbReference>
<organism evidence="8 9">
    <name type="scientific">Oikopleura dioica</name>
    <name type="common">Tunicate</name>
    <dbReference type="NCBI Taxonomy" id="34765"/>
    <lineage>
        <taxon>Eukaryota</taxon>
        <taxon>Metazoa</taxon>
        <taxon>Chordata</taxon>
        <taxon>Tunicata</taxon>
        <taxon>Appendicularia</taxon>
        <taxon>Copelata</taxon>
        <taxon>Oikopleuridae</taxon>
        <taxon>Oikopleura</taxon>
    </lineage>
</organism>
<evidence type="ECO:0000256" key="1">
    <source>
        <dbReference type="ARBA" id="ARBA00003886"/>
    </source>
</evidence>
<comment type="catalytic activity">
    <reaction evidence="5 6">
        <text>L-tyrosyl-[protein] + 3'-phosphoadenylyl sulfate = O-sulfo-L-tyrosine-[protein] + adenosine 3',5'-bisphosphate + H(+)</text>
        <dbReference type="Rhea" id="RHEA:16801"/>
        <dbReference type="Rhea" id="RHEA-COMP:10136"/>
        <dbReference type="Rhea" id="RHEA-COMP:11688"/>
        <dbReference type="ChEBI" id="CHEBI:15378"/>
        <dbReference type="ChEBI" id="CHEBI:46858"/>
        <dbReference type="ChEBI" id="CHEBI:58339"/>
        <dbReference type="ChEBI" id="CHEBI:58343"/>
        <dbReference type="ChEBI" id="CHEBI:65286"/>
        <dbReference type="EC" id="2.8.2.20"/>
    </reaction>
</comment>
<feature type="chain" id="PRO_5047277625" description="Protein-tyrosine sulfotransferase" evidence="7">
    <location>
        <begin position="23"/>
        <end position="341"/>
    </location>
</feature>
<keyword evidence="9" id="KW-1185">Reference proteome</keyword>
<evidence type="ECO:0000256" key="6">
    <source>
        <dbReference type="RuleBase" id="RU365018"/>
    </source>
</evidence>
<dbReference type="PANTHER" id="PTHR12788">
    <property type="entry name" value="PROTEIN-TYROSINE SULFOTRANSFERASE 2"/>
    <property type="match status" value="1"/>
</dbReference>
<dbReference type="PANTHER" id="PTHR12788:SF10">
    <property type="entry name" value="PROTEIN-TYROSINE SULFOTRANSFERASE"/>
    <property type="match status" value="1"/>
</dbReference>
<gene>
    <name evidence="8" type="ORF">OKIOD_LOCUS13201</name>
</gene>
<keyword evidence="4 6" id="KW-0808">Transferase</keyword>
<reference evidence="8 9" key="1">
    <citation type="submission" date="2021-04" db="EMBL/GenBank/DDBJ databases">
        <authorList>
            <person name="Bliznina A."/>
        </authorList>
    </citation>
    <scope>NUCLEOTIDE SEQUENCE [LARGE SCALE GENOMIC DNA]</scope>
</reference>
<sequence>MTVRQFLPQFIFWLVSLSIVHHYTKEKCLSSSLAKKSENDIMWYKKEKMHAGKVYNRETPILFIGGMPRSGTTLMRSMMDAHPKMRCGEETRLVPRLLGMRSNWYKSEKEANRLEEAGVTRDVVDSAVAEFLLEIIVKHGKPAERLCNKDPFTLKSTKYLTELFPNSRFILMLRDGRASAHSIISREVTISGFDITSYRDVITKWNKAVEGMYYQCKEVGPKYCLPVHYEDLVLHPRPTLKKILEFADLEWNENVMEHEKHMDDISLSAVEKSTDQVVKPLYTDSLKSWVGHIPDDVMADLPKIAPMMKTLGYDVHSKDPHYGKPDQEVQDKYDAWLKTQK</sequence>
<dbReference type="InterPro" id="IPR027417">
    <property type="entry name" value="P-loop_NTPase"/>
</dbReference>